<evidence type="ECO:0000313" key="10">
    <source>
        <dbReference type="EMBL" id="MBB2922377.1"/>
    </source>
</evidence>
<keyword evidence="2" id="KW-1003">Cell membrane</keyword>
<dbReference type="Proteomes" id="UP000518206">
    <property type="component" value="Unassembled WGS sequence"/>
</dbReference>
<evidence type="ECO:0000256" key="8">
    <source>
        <dbReference type="SAM" id="SignalP"/>
    </source>
</evidence>
<reference evidence="10 11" key="2">
    <citation type="submission" date="2020-08" db="EMBL/GenBank/DDBJ databases">
        <authorList>
            <person name="Partida-Martinez L."/>
            <person name="Huntemann M."/>
            <person name="Clum A."/>
            <person name="Wang J."/>
            <person name="Palaniappan K."/>
            <person name="Ritter S."/>
            <person name="Chen I.-M."/>
            <person name="Stamatis D."/>
            <person name="Reddy T."/>
            <person name="O'Malley R."/>
            <person name="Daum C."/>
            <person name="Shapiro N."/>
            <person name="Ivanova N."/>
            <person name="Kyrpides N."/>
            <person name="Woyke T."/>
        </authorList>
    </citation>
    <scope>NUCLEOTIDE SEQUENCE [LARGE SCALE GENOMIC DNA]</scope>
    <source>
        <strain evidence="10 11">RAS26</strain>
    </source>
</reference>
<keyword evidence="8" id="KW-0732">Signal</keyword>
<reference evidence="10 11" key="1">
    <citation type="submission" date="2020-08" db="EMBL/GenBank/DDBJ databases">
        <title>The Agave Microbiome: Exploring the role of microbial communities in plant adaptations to desert environments.</title>
        <authorList>
            <person name="Partida-Martinez L.P."/>
        </authorList>
    </citation>
    <scope>NUCLEOTIDE SEQUENCE [LARGE SCALE GENOMIC DNA]</scope>
    <source>
        <strain evidence="10 11">RAS26</strain>
    </source>
</reference>
<dbReference type="AlphaFoldDB" id="A0A7W4UDU4"/>
<evidence type="ECO:0000259" key="9">
    <source>
        <dbReference type="Pfam" id="PF00482"/>
    </source>
</evidence>
<evidence type="ECO:0000256" key="5">
    <source>
        <dbReference type="ARBA" id="ARBA00023136"/>
    </source>
</evidence>
<dbReference type="Pfam" id="PF00482">
    <property type="entry name" value="T2SSF"/>
    <property type="match status" value="1"/>
</dbReference>
<dbReference type="InterPro" id="IPR018076">
    <property type="entry name" value="T2SS_GspF_dom"/>
</dbReference>
<feature type="signal peptide" evidence="8">
    <location>
        <begin position="1"/>
        <end position="23"/>
    </location>
</feature>
<feature type="chain" id="PRO_5039115286" description="Type II secretion system protein GspF domain-containing protein" evidence="8">
    <location>
        <begin position="24"/>
        <end position="238"/>
    </location>
</feature>
<dbReference type="RefSeq" id="WP_183295336.1">
    <property type="nucleotide sequence ID" value="NZ_JACHVX010000002.1"/>
</dbReference>
<evidence type="ECO:0000256" key="6">
    <source>
        <dbReference type="SAM" id="MobiDB-lite"/>
    </source>
</evidence>
<comment type="subcellular location">
    <subcellularLocation>
        <location evidence="1">Cell membrane</location>
        <topology evidence="1">Multi-pass membrane protein</topology>
    </subcellularLocation>
</comment>
<gene>
    <name evidence="10" type="ORF">FHR80_001289</name>
</gene>
<keyword evidence="3 7" id="KW-0812">Transmembrane</keyword>
<feature type="region of interest" description="Disordered" evidence="6">
    <location>
        <begin position="42"/>
        <end position="61"/>
    </location>
</feature>
<feature type="transmembrane region" description="Helical" evidence="7">
    <location>
        <begin position="208"/>
        <end position="237"/>
    </location>
</feature>
<keyword evidence="5 7" id="KW-0472">Membrane</keyword>
<dbReference type="GO" id="GO:0005886">
    <property type="term" value="C:plasma membrane"/>
    <property type="evidence" value="ECO:0007669"/>
    <property type="project" value="UniProtKB-SubCell"/>
</dbReference>
<evidence type="ECO:0000256" key="1">
    <source>
        <dbReference type="ARBA" id="ARBA00004651"/>
    </source>
</evidence>
<protein>
    <recommendedName>
        <fullName evidence="9">Type II secretion system protein GspF domain-containing protein</fullName>
    </recommendedName>
</protein>
<keyword evidence="4 7" id="KW-1133">Transmembrane helix</keyword>
<organism evidence="10 11">
    <name type="scientific">Cellulomonas cellasea</name>
    <dbReference type="NCBI Taxonomy" id="43670"/>
    <lineage>
        <taxon>Bacteria</taxon>
        <taxon>Bacillati</taxon>
        <taxon>Actinomycetota</taxon>
        <taxon>Actinomycetes</taxon>
        <taxon>Micrococcales</taxon>
        <taxon>Cellulomonadaceae</taxon>
        <taxon>Cellulomonas</taxon>
    </lineage>
</organism>
<evidence type="ECO:0000256" key="3">
    <source>
        <dbReference type="ARBA" id="ARBA00022692"/>
    </source>
</evidence>
<feature type="compositionally biased region" description="Gly residues" evidence="6">
    <location>
        <begin position="45"/>
        <end position="61"/>
    </location>
</feature>
<evidence type="ECO:0000256" key="2">
    <source>
        <dbReference type="ARBA" id="ARBA00022475"/>
    </source>
</evidence>
<evidence type="ECO:0000256" key="7">
    <source>
        <dbReference type="SAM" id="Phobius"/>
    </source>
</evidence>
<evidence type="ECO:0000313" key="11">
    <source>
        <dbReference type="Proteomes" id="UP000518206"/>
    </source>
</evidence>
<comment type="caution">
    <text evidence="10">The sequence shown here is derived from an EMBL/GenBank/DDBJ whole genome shotgun (WGS) entry which is preliminary data.</text>
</comment>
<accession>A0A7W4UDU4</accession>
<feature type="domain" description="Type II secretion system protein GspF" evidence="9">
    <location>
        <begin position="106"/>
        <end position="224"/>
    </location>
</feature>
<dbReference type="PANTHER" id="PTHR35007:SF3">
    <property type="entry name" value="POSSIBLE CONSERVED ALANINE RICH MEMBRANE PROTEIN"/>
    <property type="match status" value="1"/>
</dbReference>
<evidence type="ECO:0000256" key="4">
    <source>
        <dbReference type="ARBA" id="ARBA00022989"/>
    </source>
</evidence>
<dbReference type="EMBL" id="JACHVX010000002">
    <property type="protein sequence ID" value="MBB2922377.1"/>
    <property type="molecule type" value="Genomic_DNA"/>
</dbReference>
<dbReference type="PANTHER" id="PTHR35007">
    <property type="entry name" value="INTEGRAL MEMBRANE PROTEIN-RELATED"/>
    <property type="match status" value="1"/>
</dbReference>
<proteinExistence type="predicted"/>
<name>A0A7W4UDU4_9CELL</name>
<sequence length="238" mass="23362">MSVGVTAVVVALLVALARAPWSAGRSTRVAAVARRCERSARDGGVHVGGNRNGNGRGNGYGTGDGNGYGDRNGGGIGGPVGGVLGRDAEDDALDAGGGVDVVLVLDLLEVAVASGAALPRAVQAVGDAVGGDDGAALSAAARALVLGASWSAAWAGAPSRLAPVAECLADSWTSGAAPGPRLRAAADEVNRDRRRTAREAAGRLGVRLVLPLGLCLLPAFVLLGLVPVVLSLAGGLLG</sequence>